<reference evidence="10 11" key="1">
    <citation type="submission" date="2015-04" db="EMBL/GenBank/DDBJ databases">
        <title>Complete Genome Sequence of Brevibacterium flavum ATCC 15168.</title>
        <authorList>
            <person name="Ahn J."/>
            <person name="Park G."/>
            <person name="Jeon W."/>
            <person name="Jang Y."/>
            <person name="Jang M."/>
            <person name="Lee H."/>
            <person name="Lee H."/>
        </authorList>
    </citation>
    <scope>NUCLEOTIDE SEQUENCE [LARGE SCALE GENOMIC DNA]</scope>
    <source>
        <strain evidence="10 11">ATCC 15168</strain>
    </source>
</reference>
<organism evidence="10 11">
    <name type="scientific">[Brevibacterium] flavum</name>
    <dbReference type="NCBI Taxonomy" id="92706"/>
    <lineage>
        <taxon>Bacteria</taxon>
        <taxon>Bacillati</taxon>
        <taxon>Actinomycetota</taxon>
        <taxon>Actinomycetes</taxon>
        <taxon>Mycobacteriales</taxon>
        <taxon>Corynebacteriaceae</taxon>
        <taxon>Corynebacterium</taxon>
    </lineage>
</organism>
<feature type="transmembrane region" description="Helical" evidence="8">
    <location>
        <begin position="6"/>
        <end position="25"/>
    </location>
</feature>
<feature type="transmembrane region" description="Helical" evidence="8">
    <location>
        <begin position="404"/>
        <end position="427"/>
    </location>
</feature>
<evidence type="ECO:0000256" key="3">
    <source>
        <dbReference type="ARBA" id="ARBA00022475"/>
    </source>
</evidence>
<evidence type="ECO:0000256" key="8">
    <source>
        <dbReference type="SAM" id="Phobius"/>
    </source>
</evidence>
<dbReference type="GO" id="GO:0005886">
    <property type="term" value="C:plasma membrane"/>
    <property type="evidence" value="ECO:0007669"/>
    <property type="project" value="UniProtKB-SubCell"/>
</dbReference>
<dbReference type="PANTHER" id="PTHR42703">
    <property type="entry name" value="NADH DEHYDROGENASE"/>
    <property type="match status" value="1"/>
</dbReference>
<evidence type="ECO:0000256" key="7">
    <source>
        <dbReference type="RuleBase" id="RU000320"/>
    </source>
</evidence>
<feature type="transmembrane region" description="Helical" evidence="8">
    <location>
        <begin position="200"/>
        <end position="221"/>
    </location>
</feature>
<feature type="transmembrane region" description="Helical" evidence="8">
    <location>
        <begin position="107"/>
        <end position="125"/>
    </location>
</feature>
<feature type="domain" description="NADH:quinone oxidoreductase/Mrp antiporter transmembrane" evidence="9">
    <location>
        <begin position="127"/>
        <end position="411"/>
    </location>
</feature>
<feature type="transmembrane region" description="Helical" evidence="8">
    <location>
        <begin position="265"/>
        <end position="287"/>
    </location>
</feature>
<feature type="transmembrane region" description="Helical" evidence="8">
    <location>
        <begin position="366"/>
        <end position="384"/>
    </location>
</feature>
<feature type="transmembrane region" description="Helical" evidence="8">
    <location>
        <begin position="324"/>
        <end position="345"/>
    </location>
</feature>
<evidence type="ECO:0000256" key="6">
    <source>
        <dbReference type="ARBA" id="ARBA00023136"/>
    </source>
</evidence>
<feature type="transmembrane region" description="Helical" evidence="8">
    <location>
        <begin position="452"/>
        <end position="473"/>
    </location>
</feature>
<proteinExistence type="inferred from homology"/>
<sequence length="510" mass="54095">MAMDILLPIFVAVPLAASAIAVLLPWRLIRDILHIIVPFAGIFAGIWLFAHTAEHGPIAHNVGLYVGGVAIPFAADTFSAIMLITTSIVAVAANWFATIVGETRARFYPALTLMLITGVNGALLTADLFNFFVFIEVMLLPSYGLIAMTGTWARLASGRIFVLVNLSASTLLVAGVGIVYGVIGSVNIAALQDVVEGNPLVASAMGIVVIAIAVKAGVFPVHTWLPRTYPGTSAAVMGLFSGLHTKVAVYMLYRIWVHIFDMDPTWNWLIVAFMVISMLVGGFAGLAENSIRRVLAYQMVNGMPFILIMMAFTSDDPQRALAAGLLYTLHHMITIAALVLTSGAIEETYGTGMLSKLSGLARREPVVAAVFAAGAFSVVGFPPFSGMWGKALILLEIARVGNIAAWIAIAAIIIASLGALLSMIRVWREVFWGGTMHQRGVSPQLRISPAKIAPALSLIILSVGMFIFAGSLIDATLTATDGLLNTDAYQQAVLGENAIGVPSPSYQGGN</sequence>
<evidence type="ECO:0000256" key="1">
    <source>
        <dbReference type="ARBA" id="ARBA00004651"/>
    </source>
</evidence>
<dbReference type="PATRIC" id="fig|92706.3.peg.321"/>
<evidence type="ECO:0000259" key="9">
    <source>
        <dbReference type="Pfam" id="PF00361"/>
    </source>
</evidence>
<dbReference type="HOGENOM" id="CLU_007100_9_2_11"/>
<dbReference type="InterPro" id="IPR001750">
    <property type="entry name" value="ND/Mrp_TM"/>
</dbReference>
<feature type="transmembrane region" description="Helical" evidence="8">
    <location>
        <begin position="131"/>
        <end position="153"/>
    </location>
</feature>
<evidence type="ECO:0000256" key="5">
    <source>
        <dbReference type="ARBA" id="ARBA00022989"/>
    </source>
</evidence>
<dbReference type="NCBIfam" id="NF006239">
    <property type="entry name" value="PRK08375.1-5"/>
    <property type="match status" value="1"/>
</dbReference>
<keyword evidence="5 8" id="KW-1133">Transmembrane helix</keyword>
<keyword evidence="6 8" id="KW-0472">Membrane</keyword>
<feature type="transmembrane region" description="Helical" evidence="8">
    <location>
        <begin position="160"/>
        <end position="180"/>
    </location>
</feature>
<comment type="similarity">
    <text evidence="2">Belongs to the CPA3 antiporters (TC 2.A.63) subunit D family.</text>
</comment>
<protein>
    <submittedName>
        <fullName evidence="10">Cation:proton antiporter</fullName>
    </submittedName>
</protein>
<evidence type="ECO:0000313" key="11">
    <source>
        <dbReference type="Proteomes" id="UP000034037"/>
    </source>
</evidence>
<dbReference type="EMBL" id="CP011309">
    <property type="protein sequence ID" value="AKF26331.1"/>
    <property type="molecule type" value="Genomic_DNA"/>
</dbReference>
<dbReference type="Proteomes" id="UP000034037">
    <property type="component" value="Chromosome"/>
</dbReference>
<evidence type="ECO:0000256" key="4">
    <source>
        <dbReference type="ARBA" id="ARBA00022692"/>
    </source>
</evidence>
<dbReference type="AlphaFoldDB" id="A0A0F6Z430"/>
<evidence type="ECO:0000313" key="10">
    <source>
        <dbReference type="EMBL" id="AKF26331.1"/>
    </source>
</evidence>
<evidence type="ECO:0000256" key="2">
    <source>
        <dbReference type="ARBA" id="ARBA00005346"/>
    </source>
</evidence>
<keyword evidence="4 7" id="KW-0812">Transmembrane</keyword>
<gene>
    <name evidence="10" type="ORF">YH66_01565</name>
</gene>
<feature type="transmembrane region" description="Helical" evidence="8">
    <location>
        <begin position="233"/>
        <end position="253"/>
    </location>
</feature>
<name>A0A0F6Z430_9CORY</name>
<feature type="transmembrane region" description="Helical" evidence="8">
    <location>
        <begin position="294"/>
        <end position="312"/>
    </location>
</feature>
<comment type="subcellular location">
    <subcellularLocation>
        <location evidence="1">Cell membrane</location>
        <topology evidence="1">Multi-pass membrane protein</topology>
    </subcellularLocation>
    <subcellularLocation>
        <location evidence="7">Membrane</location>
        <topology evidence="7">Multi-pass membrane protein</topology>
    </subcellularLocation>
</comment>
<keyword evidence="3" id="KW-1003">Cell membrane</keyword>
<dbReference type="PANTHER" id="PTHR42703:SF1">
    <property type="entry name" value="NA(+)_H(+) ANTIPORTER SUBUNIT D1"/>
    <property type="match status" value="1"/>
</dbReference>
<dbReference type="Pfam" id="PF00361">
    <property type="entry name" value="Proton_antipo_M"/>
    <property type="match status" value="1"/>
</dbReference>
<feature type="transmembrane region" description="Helical" evidence="8">
    <location>
        <begin position="62"/>
        <end position="95"/>
    </location>
</feature>
<accession>A0A0F6Z430</accession>
<dbReference type="InterPro" id="IPR050586">
    <property type="entry name" value="CPA3_Na-H_Antiporter_D"/>
</dbReference>
<feature type="transmembrane region" description="Helical" evidence="8">
    <location>
        <begin position="32"/>
        <end position="50"/>
    </location>
</feature>
<keyword evidence="11" id="KW-1185">Reference proteome</keyword>